<evidence type="ECO:0000313" key="3">
    <source>
        <dbReference type="Proteomes" id="UP001501495"/>
    </source>
</evidence>
<organism evidence="2 3">
    <name type="scientific">Nocardioides fonticola</name>
    <dbReference type="NCBI Taxonomy" id="450363"/>
    <lineage>
        <taxon>Bacteria</taxon>
        <taxon>Bacillati</taxon>
        <taxon>Actinomycetota</taxon>
        <taxon>Actinomycetes</taxon>
        <taxon>Propionibacteriales</taxon>
        <taxon>Nocardioidaceae</taxon>
        <taxon>Nocardioides</taxon>
    </lineage>
</organism>
<feature type="compositionally biased region" description="Basic and acidic residues" evidence="1">
    <location>
        <begin position="82"/>
        <end position="92"/>
    </location>
</feature>
<evidence type="ECO:0000313" key="2">
    <source>
        <dbReference type="EMBL" id="GAA4119299.1"/>
    </source>
</evidence>
<dbReference type="Proteomes" id="UP001501495">
    <property type="component" value="Unassembled WGS sequence"/>
</dbReference>
<reference evidence="3" key="1">
    <citation type="journal article" date="2019" name="Int. J. Syst. Evol. Microbiol.">
        <title>The Global Catalogue of Microorganisms (GCM) 10K type strain sequencing project: providing services to taxonomists for standard genome sequencing and annotation.</title>
        <authorList>
            <consortium name="The Broad Institute Genomics Platform"/>
            <consortium name="The Broad Institute Genome Sequencing Center for Infectious Disease"/>
            <person name="Wu L."/>
            <person name="Ma J."/>
        </authorList>
    </citation>
    <scope>NUCLEOTIDE SEQUENCE [LARGE SCALE GENOMIC DNA]</scope>
    <source>
        <strain evidence="3">JCM 16703</strain>
    </source>
</reference>
<feature type="region of interest" description="Disordered" evidence="1">
    <location>
        <begin position="79"/>
        <end position="110"/>
    </location>
</feature>
<dbReference type="RefSeq" id="WP_344733384.1">
    <property type="nucleotide sequence ID" value="NZ_BAAAZH010000014.1"/>
</dbReference>
<protein>
    <recommendedName>
        <fullName evidence="4">Excreted virulence factor EspC (Type VII ESX diderm)</fullName>
    </recommendedName>
</protein>
<evidence type="ECO:0008006" key="4">
    <source>
        <dbReference type="Google" id="ProtNLM"/>
    </source>
</evidence>
<dbReference type="Gene3D" id="1.10.287.1060">
    <property type="entry name" value="ESAT-6-like"/>
    <property type="match status" value="1"/>
</dbReference>
<keyword evidence="3" id="KW-1185">Reference proteome</keyword>
<gene>
    <name evidence="2" type="ORF">GCM10022215_21640</name>
</gene>
<dbReference type="SUPFAM" id="SSF140453">
    <property type="entry name" value="EsxAB dimer-like"/>
    <property type="match status" value="1"/>
</dbReference>
<name>A0ABP7XJN3_9ACTN</name>
<dbReference type="InterPro" id="IPR036689">
    <property type="entry name" value="ESAT-6-like_sf"/>
</dbReference>
<proteinExistence type="predicted"/>
<evidence type="ECO:0000256" key="1">
    <source>
        <dbReference type="SAM" id="MobiDB-lite"/>
    </source>
</evidence>
<accession>A0ABP7XJN3</accession>
<dbReference type="EMBL" id="BAAAZH010000014">
    <property type="protein sequence ID" value="GAA4119299.1"/>
    <property type="molecule type" value="Genomic_DNA"/>
</dbReference>
<comment type="caution">
    <text evidence="2">The sequence shown here is derived from an EMBL/GenBank/DDBJ whole genome shotgun (WGS) entry which is preliminary data.</text>
</comment>
<sequence length="110" mass="11436">MGDLEVDIDGLEGLVSSLGAIKSGLDDTRRVVDGSASSMGSADVASALDSFEDHWDDGRGRVKENIEAIVSAVEQSAQAYRQADDDLRDGLRDSVTSSTPTTSPPAGPTP</sequence>